<dbReference type="Pfam" id="PF03881">
    <property type="entry name" value="Fructosamin_kin"/>
    <property type="match status" value="1"/>
</dbReference>
<evidence type="ECO:0000313" key="3">
    <source>
        <dbReference type="Proteomes" id="UP000239181"/>
    </source>
</evidence>
<dbReference type="EMBL" id="PDET01000009">
    <property type="protein sequence ID" value="PRD14715.1"/>
    <property type="molecule type" value="Genomic_DNA"/>
</dbReference>
<sequence>MEQLRNELALVLGETVSRVECIKRQPDACLYTLYDDNGYSLPMVAKYFRIKGIAAQEAHKLSLLAREGQVRVPAIYGLVISQQTPLHEVLLIERMGGVSVEAPSRTYTRWQQLQQQIVEGLLSWHKTDSRGLVGTVDSTQRNTWPAWYKQRVEVIWATLSYLKPPQLTQEDRQILYRSRENLAALFHGFDDPCVLVHGNLALSSILKDARGDQLLALVSPGNVLWAPREFDLHPLCGSTTGEELLACYLQRAPVAEEFVARRWLYILWEEMQRLIFTAQFDRQRFDIAATSLLPWLR</sequence>
<keyword evidence="3" id="KW-1185">Reference proteome</keyword>
<evidence type="ECO:0000256" key="1">
    <source>
        <dbReference type="ARBA" id="ARBA00009460"/>
    </source>
</evidence>
<comment type="similarity">
    <text evidence="1">Belongs to the fructosamine kinase family.</text>
</comment>
<gene>
    <name evidence="2" type="ORF">CQW29_14495</name>
</gene>
<proteinExistence type="inferred from homology"/>
<dbReference type="InterPro" id="IPR016477">
    <property type="entry name" value="Fructo-/Ketosamine-3-kinase"/>
</dbReference>
<dbReference type="SUPFAM" id="SSF56112">
    <property type="entry name" value="Protein kinase-like (PK-like)"/>
    <property type="match status" value="1"/>
</dbReference>
<accession>A0A2S9IAA6</accession>
<dbReference type="RefSeq" id="WP_105593437.1">
    <property type="nucleotide sequence ID" value="NZ_PDET01000009.1"/>
</dbReference>
<dbReference type="NCBIfam" id="NF007890">
    <property type="entry name" value="PRK10593.1"/>
    <property type="match status" value="1"/>
</dbReference>
<name>A0A2S9IAA6_9GAMM</name>
<comment type="caution">
    <text evidence="2">The sequence shown here is derived from an EMBL/GenBank/DDBJ whole genome shotgun (WGS) entry which is preliminary data.</text>
</comment>
<organism evidence="2 3">
    <name type="scientific">Pantoea coffeiphila</name>
    <dbReference type="NCBI Taxonomy" id="1465635"/>
    <lineage>
        <taxon>Bacteria</taxon>
        <taxon>Pseudomonadati</taxon>
        <taxon>Pseudomonadota</taxon>
        <taxon>Gammaproteobacteria</taxon>
        <taxon>Enterobacterales</taxon>
        <taxon>Erwiniaceae</taxon>
        <taxon>Pantoea</taxon>
    </lineage>
</organism>
<reference evidence="2 3" key="1">
    <citation type="submission" date="2017-10" db="EMBL/GenBank/DDBJ databases">
        <title>Draft genome of two endophytic bacteria isolated from 'guarana' Paullinia cupana (Mart.) Ducke.</title>
        <authorList>
            <person name="Siqueira K.A."/>
            <person name="Liotti R.G."/>
            <person name="Mendes T.A."/>
            <person name="Soares M.A."/>
        </authorList>
    </citation>
    <scope>NUCLEOTIDE SEQUENCE [LARGE SCALE GENOMIC DNA]</scope>
    <source>
        <strain evidence="2 3">342</strain>
    </source>
</reference>
<dbReference type="Gene3D" id="3.90.1200.10">
    <property type="match status" value="1"/>
</dbReference>
<evidence type="ECO:0000313" key="2">
    <source>
        <dbReference type="EMBL" id="PRD14715.1"/>
    </source>
</evidence>
<dbReference type="Proteomes" id="UP000239181">
    <property type="component" value="Unassembled WGS sequence"/>
</dbReference>
<dbReference type="OrthoDB" id="6533705at2"/>
<protein>
    <submittedName>
        <fullName evidence="2">Uncharacterized protein</fullName>
    </submittedName>
</protein>
<dbReference type="InterPro" id="IPR011009">
    <property type="entry name" value="Kinase-like_dom_sf"/>
</dbReference>
<dbReference type="AlphaFoldDB" id="A0A2S9IAA6"/>